<dbReference type="PATRIC" id="fig|1328313.3.peg.2222"/>
<protein>
    <recommendedName>
        <fullName evidence="2">FAD dependent oxidoreductase domain-containing protein</fullName>
    </recommendedName>
</protein>
<dbReference type="AlphaFoldDB" id="W7QAF1"/>
<dbReference type="STRING" id="1328313.DS2_10873"/>
<organism evidence="3 4">
    <name type="scientific">Catenovulum agarivorans DS-2</name>
    <dbReference type="NCBI Taxonomy" id="1328313"/>
    <lineage>
        <taxon>Bacteria</taxon>
        <taxon>Pseudomonadati</taxon>
        <taxon>Pseudomonadota</taxon>
        <taxon>Gammaproteobacteria</taxon>
        <taxon>Alteromonadales</taxon>
        <taxon>Alteromonadaceae</taxon>
        <taxon>Catenovulum</taxon>
    </lineage>
</organism>
<keyword evidence="1" id="KW-0560">Oxidoreductase</keyword>
<accession>W7QAF1</accession>
<comment type="caution">
    <text evidence="3">The sequence shown here is derived from an EMBL/GenBank/DDBJ whole genome shotgun (WGS) entry which is preliminary data.</text>
</comment>
<dbReference type="RefSeq" id="WP_035014805.1">
    <property type="nucleotide sequence ID" value="NZ_ARZY01000019.1"/>
</dbReference>
<name>W7QAF1_9ALTE</name>
<dbReference type="Gene3D" id="3.50.50.60">
    <property type="entry name" value="FAD/NAD(P)-binding domain"/>
    <property type="match status" value="2"/>
</dbReference>
<dbReference type="GO" id="GO:0016491">
    <property type="term" value="F:oxidoreductase activity"/>
    <property type="evidence" value="ECO:0007669"/>
    <property type="project" value="UniProtKB-KW"/>
</dbReference>
<feature type="domain" description="FAD dependent oxidoreductase" evidence="2">
    <location>
        <begin position="7"/>
        <end position="39"/>
    </location>
</feature>
<evidence type="ECO:0000313" key="4">
    <source>
        <dbReference type="Proteomes" id="UP000019276"/>
    </source>
</evidence>
<dbReference type="InterPro" id="IPR006076">
    <property type="entry name" value="FAD-dep_OxRdtase"/>
</dbReference>
<dbReference type="InterPro" id="IPR036188">
    <property type="entry name" value="FAD/NAD-bd_sf"/>
</dbReference>
<gene>
    <name evidence="3" type="ORF">DS2_10873</name>
</gene>
<dbReference type="SUPFAM" id="SSF51905">
    <property type="entry name" value="FAD/NAD(P)-binding domain"/>
    <property type="match status" value="1"/>
</dbReference>
<evidence type="ECO:0000313" key="3">
    <source>
        <dbReference type="EMBL" id="EWH09784.1"/>
    </source>
</evidence>
<dbReference type="Pfam" id="PF01266">
    <property type="entry name" value="DAO"/>
    <property type="match status" value="1"/>
</dbReference>
<keyword evidence="4" id="KW-1185">Reference proteome</keyword>
<dbReference type="eggNOG" id="COG0654">
    <property type="taxonomic scope" value="Bacteria"/>
</dbReference>
<evidence type="ECO:0000256" key="1">
    <source>
        <dbReference type="ARBA" id="ARBA00023002"/>
    </source>
</evidence>
<dbReference type="EMBL" id="ARZY01000019">
    <property type="protein sequence ID" value="EWH09784.1"/>
    <property type="molecule type" value="Genomic_DNA"/>
</dbReference>
<sequence length="482" mass="53343">MNQPSTKVAVIGGGVAGATIALRFSELGIDTTVIEQGDTLVNGPPFCHLHAGGNFYREISDEQCLTLLQQAIETAKVFPLAINARATLVALPKTEKTEPLDLLPRLCKLRERYRQLVKEDASNEVLGEPDEYFELYSQSQLQALANSPLPTKITKRSDWLIAFAKHVDMSKLKFPLVLVQEYGWSAFRIAAIAELAQQNLASCHIKLASKVNAIAPRVAPDGWQLTIENQHTKATEQLDFDYVVNACGFKSGEIDDLIKINRQRMVEFKAAYVAHWPQSQGLWPEVLFYGERGTPQGMAQLTPYHNGYFQLHGMTKEITLFEQGLVASSNSSAQPKLPQIFLDKIYHQWPPATVESRTLGAIKHISQFIPEFSSAQVYGKPMFGAQQIPGEDPDLRAMSASFSHKRYARAEIVKASSALNAADAILRDLLNCGLVDVNQLGEGLDKHHFPVTQACQEKQVTELALAYAKARGYPAELAVNVL</sequence>
<dbReference type="Proteomes" id="UP000019276">
    <property type="component" value="Unassembled WGS sequence"/>
</dbReference>
<dbReference type="OrthoDB" id="1401001at2"/>
<evidence type="ECO:0000259" key="2">
    <source>
        <dbReference type="Pfam" id="PF01266"/>
    </source>
</evidence>
<reference evidence="3 4" key="1">
    <citation type="journal article" date="2014" name="Genome Announc.">
        <title>Draft Genome Sequence of the Agar-Degrading Bacterium Catenovulum sp. Strain DS-2, Isolated from Intestines of Haliotis diversicolor.</title>
        <authorList>
            <person name="Shan D."/>
            <person name="Li X."/>
            <person name="Gu Z."/>
            <person name="Wei G."/>
            <person name="Gao Z."/>
            <person name="Shao Z."/>
        </authorList>
    </citation>
    <scope>NUCLEOTIDE SEQUENCE [LARGE SCALE GENOMIC DNA]</scope>
    <source>
        <strain evidence="3 4">DS-2</strain>
    </source>
</reference>
<proteinExistence type="predicted"/>